<feature type="coiled-coil region" evidence="1">
    <location>
        <begin position="89"/>
        <end position="116"/>
    </location>
</feature>
<feature type="compositionally biased region" description="Gly residues" evidence="2">
    <location>
        <begin position="1"/>
        <end position="11"/>
    </location>
</feature>
<evidence type="ECO:0000256" key="2">
    <source>
        <dbReference type="SAM" id="MobiDB-lite"/>
    </source>
</evidence>
<evidence type="ECO:0000256" key="1">
    <source>
        <dbReference type="SAM" id="Coils"/>
    </source>
</evidence>
<dbReference type="Proteomes" id="UP000621266">
    <property type="component" value="Unassembled WGS sequence"/>
</dbReference>
<dbReference type="RefSeq" id="WP_156206998.1">
    <property type="nucleotide sequence ID" value="NZ_WHPN01000346.1"/>
</dbReference>
<sequence length="249" mass="25832">MGTVTGAGTGTEAGAETGTGTDTGAGADTGIGADTGTGAGGRAGTGYGAAALPGAAADRPVGELLASFRTLYRQARAASASYRVTGRELKKRKTEARQLRGELARARSRLTESRNAAGRLAREQYRSGSGGLSPFMRAVLSDDPQLALDQRHLMRRMGAVRASAVLRLSGDEARLDELSGKARKAMAEQQKLADRHKRQRDLVGQRFEAVQQMLASLSPYQLDALGVGGAYRTPGAGTGTPDGFSPPAG</sequence>
<accession>A0ABQ7FGD2</accession>
<proteinExistence type="predicted"/>
<feature type="compositionally biased region" description="Gly residues" evidence="2">
    <location>
        <begin position="21"/>
        <end position="47"/>
    </location>
</feature>
<feature type="region of interest" description="Disordered" evidence="2">
    <location>
        <begin position="1"/>
        <end position="47"/>
    </location>
</feature>
<gene>
    <name evidence="3" type="ORF">GCU69_22580</name>
</gene>
<dbReference type="EMBL" id="WHPN01000346">
    <property type="protein sequence ID" value="KAF4406896.1"/>
    <property type="molecule type" value="Genomic_DNA"/>
</dbReference>
<evidence type="ECO:0000313" key="4">
    <source>
        <dbReference type="Proteomes" id="UP000621266"/>
    </source>
</evidence>
<comment type="caution">
    <text evidence="3">The sequence shown here is derived from an EMBL/GenBank/DDBJ whole genome shotgun (WGS) entry which is preliminary data.</text>
</comment>
<keyword evidence="4" id="KW-1185">Reference proteome</keyword>
<protein>
    <submittedName>
        <fullName evidence="3">Uncharacterized protein</fullName>
    </submittedName>
</protein>
<organism evidence="3 4">
    <name type="scientific">Streptomyces lycii</name>
    <dbReference type="NCBI Taxonomy" id="2654337"/>
    <lineage>
        <taxon>Bacteria</taxon>
        <taxon>Bacillati</taxon>
        <taxon>Actinomycetota</taxon>
        <taxon>Actinomycetes</taxon>
        <taxon>Kitasatosporales</taxon>
        <taxon>Streptomycetaceae</taxon>
        <taxon>Streptomyces</taxon>
    </lineage>
</organism>
<keyword evidence="1" id="KW-0175">Coiled coil</keyword>
<evidence type="ECO:0000313" key="3">
    <source>
        <dbReference type="EMBL" id="KAF4406896.1"/>
    </source>
</evidence>
<name>A0ABQ7FGD2_9ACTN</name>
<reference evidence="3 4" key="1">
    <citation type="submission" date="2019-10" db="EMBL/GenBank/DDBJ databases">
        <title>Streptomyces tenebrisbrunneis sp.nov., an endogenous actinomycete isolated from of Lycium ruthenicum.</title>
        <authorList>
            <person name="Ma L."/>
        </authorList>
    </citation>
    <scope>NUCLEOTIDE SEQUENCE [LARGE SCALE GENOMIC DNA]</scope>
    <source>
        <strain evidence="3 4">TRM 66187</strain>
    </source>
</reference>
<feature type="region of interest" description="Disordered" evidence="2">
    <location>
        <begin position="229"/>
        <end position="249"/>
    </location>
</feature>